<comment type="caution">
    <text evidence="2">The sequence shown here is derived from an EMBL/GenBank/DDBJ whole genome shotgun (WGS) entry which is preliminary data.</text>
</comment>
<dbReference type="InterPro" id="IPR010178">
    <property type="entry name" value="Lit"/>
</dbReference>
<keyword evidence="1" id="KW-0472">Membrane</keyword>
<reference evidence="2 3" key="1">
    <citation type="journal article" date="2015" name="Genome Announc.">
        <title>Expanding the biotechnology potential of lactobacilli through comparative genomics of 213 strains and associated genera.</title>
        <authorList>
            <person name="Sun Z."/>
            <person name="Harris H.M."/>
            <person name="McCann A."/>
            <person name="Guo C."/>
            <person name="Argimon S."/>
            <person name="Zhang W."/>
            <person name="Yang X."/>
            <person name="Jeffery I.B."/>
            <person name="Cooney J.C."/>
            <person name="Kagawa T.F."/>
            <person name="Liu W."/>
            <person name="Song Y."/>
            <person name="Salvetti E."/>
            <person name="Wrobel A."/>
            <person name="Rasinkangas P."/>
            <person name="Parkhill J."/>
            <person name="Rea M.C."/>
            <person name="O'Sullivan O."/>
            <person name="Ritari J."/>
            <person name="Douillard F.P."/>
            <person name="Paul Ross R."/>
            <person name="Yang R."/>
            <person name="Briner A.E."/>
            <person name="Felis G.E."/>
            <person name="de Vos W.M."/>
            <person name="Barrangou R."/>
            <person name="Klaenhammer T.R."/>
            <person name="Caufield P.W."/>
            <person name="Cui Y."/>
            <person name="Zhang H."/>
            <person name="O'Toole P.W."/>
        </authorList>
    </citation>
    <scope>NUCLEOTIDE SEQUENCE [LARGE SCALE GENOMIC DNA]</scope>
    <source>
        <strain evidence="2 3">DSM 22697</strain>
    </source>
</reference>
<feature type="transmembrane region" description="Helical" evidence="1">
    <location>
        <begin position="7"/>
        <end position="30"/>
    </location>
</feature>
<feature type="transmembrane region" description="Helical" evidence="1">
    <location>
        <begin position="89"/>
        <end position="108"/>
    </location>
</feature>
<dbReference type="EMBL" id="AYZJ01000029">
    <property type="protein sequence ID" value="KRN23081.1"/>
    <property type="molecule type" value="Genomic_DNA"/>
</dbReference>
<evidence type="ECO:0000313" key="2">
    <source>
        <dbReference type="EMBL" id="KRN23081.1"/>
    </source>
</evidence>
<dbReference type="NCBIfam" id="TIGR01906">
    <property type="entry name" value="integ_TIGR01906"/>
    <property type="match status" value="1"/>
</dbReference>
<dbReference type="RefSeq" id="WP_054664502.1">
    <property type="nucleotide sequence ID" value="NZ_AYZJ01000029.1"/>
</dbReference>
<protein>
    <submittedName>
        <fullName evidence="2">Membrane protein</fullName>
    </submittedName>
</protein>
<name>A0A0R2F3F4_9LACO</name>
<organism evidence="2 3">
    <name type="scientific">Lacticaseibacillus camelliae DSM 22697 = JCM 13995</name>
    <dbReference type="NCBI Taxonomy" id="1423730"/>
    <lineage>
        <taxon>Bacteria</taxon>
        <taxon>Bacillati</taxon>
        <taxon>Bacillota</taxon>
        <taxon>Bacilli</taxon>
        <taxon>Lactobacillales</taxon>
        <taxon>Lactobacillaceae</taxon>
        <taxon>Lacticaseibacillus</taxon>
    </lineage>
</organism>
<dbReference type="PATRIC" id="fig|1423730.4.peg.1799"/>
<dbReference type="OrthoDB" id="9813051at2"/>
<dbReference type="STRING" id="1423730.FC75_GL001722"/>
<proteinExistence type="predicted"/>
<sequence>MKRVGQSLLLWLFVISAAVWATVLLTYLLYPLFIHFEDLGGVANMSAGRLYHNYLRLMAYLQVPGMSFDLPDFRWSASGAQHFADVKHLFILAIVVFLITVVPAVRLLARMRRTHTRWLLVRQASVGALVPVILGVLMAVNFNEVFITFHHLLFRNADWLFDPAVDPIINVLPEEFFAACFALALILFELAMVWAIVSGRRDARMQQ</sequence>
<evidence type="ECO:0000256" key="1">
    <source>
        <dbReference type="SAM" id="Phobius"/>
    </source>
</evidence>
<dbReference type="AlphaFoldDB" id="A0A0R2F3F4"/>
<dbReference type="Pfam" id="PF07314">
    <property type="entry name" value="Lit"/>
    <property type="match status" value="1"/>
</dbReference>
<keyword evidence="1" id="KW-0812">Transmembrane</keyword>
<evidence type="ECO:0000313" key="3">
    <source>
        <dbReference type="Proteomes" id="UP000050865"/>
    </source>
</evidence>
<keyword evidence="1" id="KW-1133">Transmembrane helix</keyword>
<accession>A0A0R2F3F4</accession>
<feature type="transmembrane region" description="Helical" evidence="1">
    <location>
        <begin position="176"/>
        <end position="197"/>
    </location>
</feature>
<dbReference type="Proteomes" id="UP000050865">
    <property type="component" value="Unassembled WGS sequence"/>
</dbReference>
<keyword evidence="3" id="KW-1185">Reference proteome</keyword>
<feature type="transmembrane region" description="Helical" evidence="1">
    <location>
        <begin position="120"/>
        <end position="142"/>
    </location>
</feature>
<gene>
    <name evidence="2" type="ORF">FC75_GL001722</name>
</gene>